<feature type="domain" description="Solute-binding protein family 5" evidence="1">
    <location>
        <begin position="3"/>
        <end position="114"/>
    </location>
</feature>
<dbReference type="HOGENOM" id="CLU_1377085_0_0_11"/>
<gene>
    <name evidence="2" type="ORF">HMPREF9153_2249</name>
</gene>
<dbReference type="Gene3D" id="3.10.105.10">
    <property type="entry name" value="Dipeptide-binding Protein, Domain 3"/>
    <property type="match status" value="1"/>
</dbReference>
<dbReference type="Proteomes" id="UP000005332">
    <property type="component" value="Unassembled WGS sequence"/>
</dbReference>
<organism evidence="2 3">
    <name type="scientific">Cutibacterium avidum ATCC 25577</name>
    <dbReference type="NCBI Taxonomy" id="997355"/>
    <lineage>
        <taxon>Bacteria</taxon>
        <taxon>Bacillati</taxon>
        <taxon>Actinomycetota</taxon>
        <taxon>Actinomycetes</taxon>
        <taxon>Propionibacteriales</taxon>
        <taxon>Propionibacteriaceae</taxon>
        <taxon>Cutibacterium</taxon>
    </lineage>
</organism>
<dbReference type="AlphaFoldDB" id="G4CYP8"/>
<reference evidence="2 3" key="1">
    <citation type="submission" date="2011-06" db="EMBL/GenBank/DDBJ databases">
        <authorList>
            <person name="Muzny D."/>
            <person name="Qin X."/>
            <person name="Deng J."/>
            <person name="Jiang H."/>
            <person name="Liu Y."/>
            <person name="Qu J."/>
            <person name="Song X.-Z."/>
            <person name="Zhang L."/>
            <person name="Thornton R."/>
            <person name="Coyle M."/>
            <person name="Francisco L."/>
            <person name="Jackson L."/>
            <person name="Javaid M."/>
            <person name="Korchina V."/>
            <person name="Kovar C."/>
            <person name="Mata R."/>
            <person name="Mathew T."/>
            <person name="Ngo R."/>
            <person name="Nguyen L."/>
            <person name="Nguyen N."/>
            <person name="Okwuonu G."/>
            <person name="Ongeri F."/>
            <person name="Pham C."/>
            <person name="Simmons D."/>
            <person name="Wilczek-Boney K."/>
            <person name="Hale W."/>
            <person name="Jakkamsetti A."/>
            <person name="Pham P."/>
            <person name="Ruth R."/>
            <person name="San Lucas F."/>
            <person name="Warren J."/>
            <person name="Zhang J."/>
            <person name="Zhao Z."/>
            <person name="Zhou C."/>
            <person name="Zhu D."/>
            <person name="Lee S."/>
            <person name="Bess C."/>
            <person name="Blankenburg K."/>
            <person name="Forbes L."/>
            <person name="Fu Q."/>
            <person name="Gubbala S."/>
            <person name="Hirani K."/>
            <person name="Jayaseelan J.C."/>
            <person name="Lara F."/>
            <person name="Munidasa M."/>
            <person name="Palculict T."/>
            <person name="Patil S."/>
            <person name="Pu L.-L."/>
            <person name="Saada N."/>
            <person name="Tang L."/>
            <person name="Weissenberger G."/>
            <person name="Zhu Y."/>
            <person name="Hemphill L."/>
            <person name="Shang Y."/>
            <person name="Youmans B."/>
            <person name="Ayvaz T."/>
            <person name="Ross M."/>
            <person name="Santibanez J."/>
            <person name="Aqrawi P."/>
            <person name="Gross S."/>
            <person name="Joshi V."/>
            <person name="Fowler G."/>
            <person name="Nazareth L."/>
            <person name="Reid J."/>
            <person name="Worley K."/>
            <person name="Petrosino J."/>
            <person name="Highlander S."/>
            <person name="Gibbs R."/>
        </authorList>
    </citation>
    <scope>NUCLEOTIDE SEQUENCE [LARGE SCALE GENOMIC DNA]</scope>
    <source>
        <strain evidence="2 3">ATCC 25577</strain>
    </source>
</reference>
<dbReference type="GO" id="GO:0015833">
    <property type="term" value="P:peptide transport"/>
    <property type="evidence" value="ECO:0007669"/>
    <property type="project" value="TreeGrafter"/>
</dbReference>
<evidence type="ECO:0000313" key="3">
    <source>
        <dbReference type="Proteomes" id="UP000005332"/>
    </source>
</evidence>
<comment type="caution">
    <text evidence="2">The sequence shown here is derived from an EMBL/GenBank/DDBJ whole genome shotgun (WGS) entry which is preliminary data.</text>
</comment>
<name>G4CYP8_9ACTN</name>
<dbReference type="InterPro" id="IPR039424">
    <property type="entry name" value="SBP_5"/>
</dbReference>
<dbReference type="InterPro" id="IPR000914">
    <property type="entry name" value="SBP_5_dom"/>
</dbReference>
<dbReference type="Pfam" id="PF00496">
    <property type="entry name" value="SBP_bac_5"/>
    <property type="match status" value="1"/>
</dbReference>
<dbReference type="EMBL" id="AGBA01000015">
    <property type="protein sequence ID" value="EGY77296.1"/>
    <property type="molecule type" value="Genomic_DNA"/>
</dbReference>
<evidence type="ECO:0000313" key="2">
    <source>
        <dbReference type="EMBL" id="EGY77296.1"/>
    </source>
</evidence>
<evidence type="ECO:0000259" key="1">
    <source>
        <dbReference type="Pfam" id="PF00496"/>
    </source>
</evidence>
<dbReference type="PATRIC" id="fig|997355.3.peg.2226"/>
<protein>
    <recommendedName>
        <fullName evidence="1">Solute-binding protein family 5 domain-containing protein</fullName>
    </recommendedName>
</protein>
<sequence length="198" mass="21588">MTTYITPGISGRQEYNLYPESTAKAQELLKGKAVGQLVLLVSNDEGTLALAQAVQQALQKVNISVKINPVESETWIEKTTQSDGSDYDLTIASWNPDYPSANANLQPLFASSEIGSGGFNLGRYHNAEVDRMLAEAAALPMDEAKDKWANIDRLIAQDVPVVPLVFRRNAFLHGTGVSGFFVNPFPAYPNYLVVGVQK</sequence>
<dbReference type="GO" id="GO:1904680">
    <property type="term" value="F:peptide transmembrane transporter activity"/>
    <property type="evidence" value="ECO:0007669"/>
    <property type="project" value="TreeGrafter"/>
</dbReference>
<proteinExistence type="predicted"/>
<accession>G4CYP8</accession>
<dbReference type="Gene3D" id="3.40.190.10">
    <property type="entry name" value="Periplasmic binding protein-like II"/>
    <property type="match status" value="1"/>
</dbReference>
<keyword evidence="3" id="KW-1185">Reference proteome</keyword>
<dbReference type="SUPFAM" id="SSF53850">
    <property type="entry name" value="Periplasmic binding protein-like II"/>
    <property type="match status" value="1"/>
</dbReference>
<dbReference type="PANTHER" id="PTHR30290">
    <property type="entry name" value="PERIPLASMIC BINDING COMPONENT OF ABC TRANSPORTER"/>
    <property type="match status" value="1"/>
</dbReference>